<evidence type="ECO:0000256" key="4">
    <source>
        <dbReference type="ARBA" id="ARBA00022692"/>
    </source>
</evidence>
<dbReference type="GeneID" id="105210955"/>
<dbReference type="GO" id="GO:0005743">
    <property type="term" value="C:mitochondrial inner membrane"/>
    <property type="evidence" value="ECO:0007669"/>
    <property type="project" value="UniProtKB-SubCell"/>
</dbReference>
<evidence type="ECO:0000256" key="1">
    <source>
        <dbReference type="ARBA" id="ARBA00004448"/>
    </source>
</evidence>
<accession>A0A0A1WN91</accession>
<evidence type="ECO:0000256" key="5">
    <source>
        <dbReference type="ARBA" id="ARBA00022792"/>
    </source>
</evidence>
<dbReference type="OrthoDB" id="6147888at2759"/>
<evidence type="ECO:0000256" key="2">
    <source>
        <dbReference type="ARBA" id="ARBA00007020"/>
    </source>
</evidence>
<evidence type="ECO:0000256" key="8">
    <source>
        <dbReference type="ARBA" id="ARBA00023136"/>
    </source>
</evidence>
<keyword evidence="8 9" id="KW-0472">Membrane</keyword>
<protein>
    <recommendedName>
        <fullName evidence="3">Transmembrane protein 186</fullName>
    </recommendedName>
</protein>
<keyword evidence="4 9" id="KW-0812">Transmembrane</keyword>
<reference evidence="10" key="2">
    <citation type="journal article" date="2015" name="Gigascience">
        <title>Reconstructing a comprehensive transcriptome assembly of a white-pupal translocated strain of the pest fruit fly Bactrocera cucurbitae.</title>
        <authorList>
            <person name="Sim S.B."/>
            <person name="Calla B."/>
            <person name="Hall B."/>
            <person name="DeRego T."/>
            <person name="Geib S.M."/>
        </authorList>
    </citation>
    <scope>NUCLEOTIDE SEQUENCE</scope>
</reference>
<dbReference type="EMBL" id="GBXI01014424">
    <property type="protein sequence ID" value="JAC99867.1"/>
    <property type="molecule type" value="Transcribed_RNA"/>
</dbReference>
<keyword evidence="6 9" id="KW-1133">Transmembrane helix</keyword>
<dbReference type="PANTHER" id="PTHR13603:SF1">
    <property type="entry name" value="TRANSMEMBRANE PROTEIN 186"/>
    <property type="match status" value="1"/>
</dbReference>
<comment type="similarity">
    <text evidence="2">Belongs to the TMEM186 family.</text>
</comment>
<proteinExistence type="inferred from homology"/>
<evidence type="ECO:0000256" key="6">
    <source>
        <dbReference type="ARBA" id="ARBA00022989"/>
    </source>
</evidence>
<name>A0A0A1WN91_ZEUCU</name>
<dbReference type="PANTHER" id="PTHR13603">
    <property type="entry name" value="TRANSMEMBRANE PROTEIN 186"/>
    <property type="match status" value="1"/>
</dbReference>
<gene>
    <name evidence="10" type="primary">Tmem186</name>
    <name evidence="10" type="ORF">g.27358</name>
</gene>
<sequence length="224" mass="24696">MSISLLTRKHAMGKSLIHITKQINFSCTYSSCASTALLAQSTTFARKSTPASLNYATTATTSAAGVTPQWTTIYRLPLIRLASGFQRLKIYQGLLTTLALPISFTLSQFGTITPNSVAIVGVIGVSGLMTLTLFSLLVRNVVGFIYVNDELNKVKLAYVDFWGKRTDAIVDIDDLNVDWAKLRPTAFNLYQKIRLYSDKTKAFKLMLNYGVIVEPETFAGIFGE</sequence>
<organism evidence="10">
    <name type="scientific">Zeugodacus cucurbitae</name>
    <name type="common">Melon fruit fly</name>
    <name type="synonym">Bactrocera cucurbitae</name>
    <dbReference type="NCBI Taxonomy" id="28588"/>
    <lineage>
        <taxon>Eukaryota</taxon>
        <taxon>Metazoa</taxon>
        <taxon>Ecdysozoa</taxon>
        <taxon>Arthropoda</taxon>
        <taxon>Hexapoda</taxon>
        <taxon>Insecta</taxon>
        <taxon>Pterygota</taxon>
        <taxon>Neoptera</taxon>
        <taxon>Endopterygota</taxon>
        <taxon>Diptera</taxon>
        <taxon>Brachycera</taxon>
        <taxon>Muscomorpha</taxon>
        <taxon>Tephritoidea</taxon>
        <taxon>Tephritidae</taxon>
        <taxon>Zeugodacus</taxon>
        <taxon>Zeugodacus</taxon>
    </lineage>
</organism>
<dbReference type="AlphaFoldDB" id="A0A0A1WN91"/>
<dbReference type="InterPro" id="IPR026571">
    <property type="entry name" value="Tmem186"/>
</dbReference>
<reference evidence="10" key="1">
    <citation type="submission" date="2014-11" db="EMBL/GenBank/DDBJ databases">
        <authorList>
            <person name="Geib S."/>
        </authorList>
    </citation>
    <scope>NUCLEOTIDE SEQUENCE</scope>
</reference>
<comment type="subcellular location">
    <subcellularLocation>
        <location evidence="1">Mitochondrion inner membrane</location>
        <topology evidence="1">Multi-pass membrane protein</topology>
    </subcellularLocation>
</comment>
<feature type="transmembrane region" description="Helical" evidence="9">
    <location>
        <begin position="90"/>
        <end position="110"/>
    </location>
</feature>
<keyword evidence="5" id="KW-0999">Mitochondrion inner membrane</keyword>
<keyword evidence="7" id="KW-0496">Mitochondrion</keyword>
<evidence type="ECO:0000313" key="10">
    <source>
        <dbReference type="EMBL" id="JAC99867.1"/>
    </source>
</evidence>
<feature type="transmembrane region" description="Helical" evidence="9">
    <location>
        <begin position="116"/>
        <end position="138"/>
    </location>
</feature>
<evidence type="ECO:0000256" key="7">
    <source>
        <dbReference type="ARBA" id="ARBA00023128"/>
    </source>
</evidence>
<evidence type="ECO:0000256" key="9">
    <source>
        <dbReference type="SAM" id="Phobius"/>
    </source>
</evidence>
<evidence type="ECO:0000256" key="3">
    <source>
        <dbReference type="ARBA" id="ARBA00014604"/>
    </source>
</evidence>